<keyword evidence="4" id="KW-1185">Reference proteome</keyword>
<proteinExistence type="predicted"/>
<feature type="compositionally biased region" description="Low complexity" evidence="1">
    <location>
        <begin position="70"/>
        <end position="84"/>
    </location>
</feature>
<feature type="region of interest" description="Disordered" evidence="1">
    <location>
        <begin position="45"/>
        <end position="84"/>
    </location>
</feature>
<dbReference type="Proteomes" id="UP000054564">
    <property type="component" value="Unassembled WGS sequence"/>
</dbReference>
<protein>
    <submittedName>
        <fullName evidence="3">Uncharacterized protein</fullName>
    </submittedName>
</protein>
<feature type="signal peptide" evidence="2">
    <location>
        <begin position="1"/>
        <end position="35"/>
    </location>
</feature>
<accession>A0A0L0VHF6</accession>
<dbReference type="AlphaFoldDB" id="A0A0L0VHF6"/>
<evidence type="ECO:0000256" key="1">
    <source>
        <dbReference type="SAM" id="MobiDB-lite"/>
    </source>
</evidence>
<gene>
    <name evidence="3" type="ORF">PSTG_08338</name>
</gene>
<evidence type="ECO:0000256" key="2">
    <source>
        <dbReference type="SAM" id="SignalP"/>
    </source>
</evidence>
<evidence type="ECO:0000313" key="4">
    <source>
        <dbReference type="Proteomes" id="UP000054564"/>
    </source>
</evidence>
<feature type="chain" id="PRO_5005550356" evidence="2">
    <location>
        <begin position="36"/>
        <end position="181"/>
    </location>
</feature>
<comment type="caution">
    <text evidence="3">The sequence shown here is derived from an EMBL/GenBank/DDBJ whole genome shotgun (WGS) entry which is preliminary data.</text>
</comment>
<evidence type="ECO:0000313" key="3">
    <source>
        <dbReference type="EMBL" id="KNE98424.1"/>
    </source>
</evidence>
<reference evidence="4" key="1">
    <citation type="submission" date="2014-03" db="EMBL/GenBank/DDBJ databases">
        <title>The Genome Sequence of Puccinia striiformis f. sp. tritici PST-78.</title>
        <authorList>
            <consortium name="The Broad Institute Genome Sequencing Platform"/>
            <person name="Cuomo C."/>
            <person name="Hulbert S."/>
            <person name="Chen X."/>
            <person name="Walker B."/>
            <person name="Young S.K."/>
            <person name="Zeng Q."/>
            <person name="Gargeya S."/>
            <person name="Fitzgerald M."/>
            <person name="Haas B."/>
            <person name="Abouelleil A."/>
            <person name="Alvarado L."/>
            <person name="Arachchi H.M."/>
            <person name="Berlin A.M."/>
            <person name="Chapman S.B."/>
            <person name="Goldberg J."/>
            <person name="Griggs A."/>
            <person name="Gujja S."/>
            <person name="Hansen M."/>
            <person name="Howarth C."/>
            <person name="Imamovic A."/>
            <person name="Larimer J."/>
            <person name="McCowan C."/>
            <person name="Montmayeur A."/>
            <person name="Murphy C."/>
            <person name="Neiman D."/>
            <person name="Pearson M."/>
            <person name="Priest M."/>
            <person name="Roberts A."/>
            <person name="Saif S."/>
            <person name="Shea T."/>
            <person name="Sisk P."/>
            <person name="Sykes S."/>
            <person name="Wortman J."/>
            <person name="Nusbaum C."/>
            <person name="Birren B."/>
        </authorList>
    </citation>
    <scope>NUCLEOTIDE SEQUENCE [LARGE SCALE GENOMIC DNA]</scope>
    <source>
        <strain evidence="4">race PST-78</strain>
    </source>
</reference>
<sequence>MSFIFRTKPIGHLASLYLLSGILLQLTLDAQSVTAGEYSLTNLAAKSPSSSDLGRFPMDKQLVNDPSPQPGLSSQSHSSQLPQGKSSLALDAETDMRMHGIPCVPSPRTTLLTRTAVTKVLRKRMYEPCQYYYPPPNPRRNAFNRFFSKARKEFWNVWWSLRDRFRSLKLRKAFRRRFRVR</sequence>
<organism evidence="3 4">
    <name type="scientific">Puccinia striiformis f. sp. tritici PST-78</name>
    <dbReference type="NCBI Taxonomy" id="1165861"/>
    <lineage>
        <taxon>Eukaryota</taxon>
        <taxon>Fungi</taxon>
        <taxon>Dikarya</taxon>
        <taxon>Basidiomycota</taxon>
        <taxon>Pucciniomycotina</taxon>
        <taxon>Pucciniomycetes</taxon>
        <taxon>Pucciniales</taxon>
        <taxon>Pucciniaceae</taxon>
        <taxon>Puccinia</taxon>
    </lineage>
</organism>
<name>A0A0L0VHF6_9BASI</name>
<dbReference type="EMBL" id="AJIL01000057">
    <property type="protein sequence ID" value="KNE98424.1"/>
    <property type="molecule type" value="Genomic_DNA"/>
</dbReference>
<keyword evidence="2" id="KW-0732">Signal</keyword>